<sequence length="236" mass="25490">MDCRIDPITGEPIGSVVYDKPSEVPEWLIINLLPLGAIGFGNAAKAVAMIRRIMEEEGHGICEAVIRGVKLFGITDPQTIEKIRSAGSPTTTTTPTPTNINTISTTATRASITARASVKPIEGASDKPAAPAARPVTAVSAPPAYLLAPLARLRGGAKPRPHERWMLKYLEGERGRKWEDEEKEKKKKKEETGGEEVLGLGKAEPLVAKAIERLYVPPHLRHKLPARSLARASSSQ</sequence>
<accession>A0A7C8QMM7</accession>
<evidence type="ECO:0000313" key="3">
    <source>
        <dbReference type="Proteomes" id="UP000472727"/>
    </source>
</evidence>
<comment type="caution">
    <text evidence="2">The sequence shown here is derived from an EMBL/GenBank/DDBJ whole genome shotgun (WGS) entry which is preliminary data.</text>
</comment>
<dbReference type="AlphaFoldDB" id="A0A7C8QMM7"/>
<dbReference type="EMBL" id="WIWS01000036">
    <property type="protein sequence ID" value="KAF3219628.1"/>
    <property type="molecule type" value="Genomic_DNA"/>
</dbReference>
<feature type="region of interest" description="Disordered" evidence="1">
    <location>
        <begin position="177"/>
        <end position="197"/>
    </location>
</feature>
<organism evidence="2 3">
    <name type="scientific">Orbilia oligospora</name>
    <name type="common">Nematode-trapping fungus</name>
    <name type="synonym">Arthrobotrys oligospora</name>
    <dbReference type="NCBI Taxonomy" id="2813651"/>
    <lineage>
        <taxon>Eukaryota</taxon>
        <taxon>Fungi</taxon>
        <taxon>Dikarya</taxon>
        <taxon>Ascomycota</taxon>
        <taxon>Pezizomycotina</taxon>
        <taxon>Orbiliomycetes</taxon>
        <taxon>Orbiliales</taxon>
        <taxon>Orbiliaceae</taxon>
        <taxon>Orbilia</taxon>
    </lineage>
</organism>
<proteinExistence type="predicted"/>
<reference evidence="2 3" key="1">
    <citation type="submission" date="2019-06" db="EMBL/GenBank/DDBJ databases">
        <authorList>
            <person name="Palmer J.M."/>
        </authorList>
    </citation>
    <scope>NUCLEOTIDE SEQUENCE [LARGE SCALE GENOMIC DNA]</scope>
    <source>
        <strain evidence="2 3">TWF106</strain>
    </source>
</reference>
<evidence type="ECO:0000313" key="2">
    <source>
        <dbReference type="EMBL" id="KAF3219628.1"/>
    </source>
</evidence>
<evidence type="ECO:0000256" key="1">
    <source>
        <dbReference type="SAM" id="MobiDB-lite"/>
    </source>
</evidence>
<dbReference type="Proteomes" id="UP000472727">
    <property type="component" value="Unassembled WGS sequence"/>
</dbReference>
<protein>
    <submittedName>
        <fullName evidence="2">Uncharacterized protein</fullName>
    </submittedName>
</protein>
<name>A0A7C8QMM7_ORBOL</name>
<feature type="compositionally biased region" description="Basic and acidic residues" evidence="1">
    <location>
        <begin position="177"/>
        <end position="192"/>
    </location>
</feature>
<gene>
    <name evidence="2" type="ORF">TWF106_007051</name>
</gene>